<sequence length="262" mass="29657">MTGFFSGKAAYYAKYRKGYPAEMFDCITSRLSLMPSSEVLDLGCGTGNMAIPLARQGFHVYAVDPEPEMLAEGKRCERDVSVTRPISWLIGADTTIGRMSFPPLRLCTMGLSFHWMDRPTVLRTLDGLIEPGGGIACVDRNDSLFSHLGSGWGCVVYEVLREILGESWDSSGLKHRQMERHENFFLESPFPVVEEYTFPVQEEMTIDRIIGLILSQSYIDPVLLAERNAEFRDRLTRRLLEIEPSGKFTEMFTVHLILATRE</sequence>
<dbReference type="CDD" id="cd02440">
    <property type="entry name" value="AdoMet_MTases"/>
    <property type="match status" value="1"/>
</dbReference>
<reference evidence="4" key="1">
    <citation type="journal article" date="2005" name="Int. J. Syst. Evol. Microbiol.">
        <title>Methanofollis formosanus sp. nov., isolated from a fish pond.</title>
        <authorList>
            <person name="Wu S.Y."/>
            <person name="Chen S.C."/>
            <person name="Lai M.C."/>
        </authorList>
    </citation>
    <scope>NUCLEOTIDE SEQUENCE</scope>
    <source>
        <strain evidence="4">ML15</strain>
    </source>
</reference>
<accession>A0A8G0ZZS7</accession>
<feature type="domain" description="Methyltransferase" evidence="3">
    <location>
        <begin position="39"/>
        <end position="133"/>
    </location>
</feature>
<name>A0A8G0ZZS7_9EURY</name>
<dbReference type="InterPro" id="IPR051052">
    <property type="entry name" value="Diverse_substrate_MTase"/>
</dbReference>
<reference evidence="4" key="2">
    <citation type="submission" date="2019-03" db="EMBL/GenBank/DDBJ databases">
        <authorList>
            <person name="Chen S.-C."/>
            <person name="Wu S.-Y."/>
            <person name="Lai M.-C."/>
        </authorList>
    </citation>
    <scope>NUCLEOTIDE SEQUENCE</scope>
    <source>
        <strain evidence="4">ML15</strain>
    </source>
</reference>
<organism evidence="4 5">
    <name type="scientific">Methanofollis formosanus</name>
    <dbReference type="NCBI Taxonomy" id="299308"/>
    <lineage>
        <taxon>Archaea</taxon>
        <taxon>Methanobacteriati</taxon>
        <taxon>Methanobacteriota</taxon>
        <taxon>Stenosarchaea group</taxon>
        <taxon>Methanomicrobia</taxon>
        <taxon>Methanomicrobiales</taxon>
        <taxon>Methanomicrobiaceae</taxon>
        <taxon>Methanofollis</taxon>
    </lineage>
</organism>
<dbReference type="GO" id="GO:0008168">
    <property type="term" value="F:methyltransferase activity"/>
    <property type="evidence" value="ECO:0007669"/>
    <property type="project" value="UniProtKB-KW"/>
</dbReference>
<evidence type="ECO:0000313" key="4">
    <source>
        <dbReference type="EMBL" id="QYZ78874.1"/>
    </source>
</evidence>
<dbReference type="PANTHER" id="PTHR44942:SF4">
    <property type="entry name" value="METHYLTRANSFERASE TYPE 11 DOMAIN-CONTAINING PROTEIN"/>
    <property type="match status" value="1"/>
</dbReference>
<dbReference type="EMBL" id="CP037968">
    <property type="protein sequence ID" value="QYZ78874.1"/>
    <property type="molecule type" value="Genomic_DNA"/>
</dbReference>
<dbReference type="AlphaFoldDB" id="A0A8G0ZZS7"/>
<dbReference type="KEGG" id="mfk:E2N92_05260"/>
<dbReference type="OrthoDB" id="57427at2157"/>
<keyword evidence="2" id="KW-0808">Transferase</keyword>
<evidence type="ECO:0000259" key="3">
    <source>
        <dbReference type="Pfam" id="PF13649"/>
    </source>
</evidence>
<proteinExistence type="predicted"/>
<dbReference type="PANTHER" id="PTHR44942">
    <property type="entry name" value="METHYLTRANSF_11 DOMAIN-CONTAINING PROTEIN"/>
    <property type="match status" value="1"/>
</dbReference>
<dbReference type="Proteomes" id="UP000826709">
    <property type="component" value="Chromosome"/>
</dbReference>
<dbReference type="GO" id="GO:0032259">
    <property type="term" value="P:methylation"/>
    <property type="evidence" value="ECO:0007669"/>
    <property type="project" value="UniProtKB-KW"/>
</dbReference>
<keyword evidence="5" id="KW-1185">Reference proteome</keyword>
<dbReference type="InterPro" id="IPR041698">
    <property type="entry name" value="Methyltransf_25"/>
</dbReference>
<protein>
    <submittedName>
        <fullName evidence="4">Class I SAM-dependent methyltransferase</fullName>
    </submittedName>
</protein>
<dbReference type="SUPFAM" id="SSF53335">
    <property type="entry name" value="S-adenosyl-L-methionine-dependent methyltransferases"/>
    <property type="match status" value="1"/>
</dbReference>
<gene>
    <name evidence="4" type="ORF">E2N92_05260</name>
</gene>
<evidence type="ECO:0000256" key="1">
    <source>
        <dbReference type="ARBA" id="ARBA00022603"/>
    </source>
</evidence>
<evidence type="ECO:0000313" key="5">
    <source>
        <dbReference type="Proteomes" id="UP000826709"/>
    </source>
</evidence>
<keyword evidence="1 4" id="KW-0489">Methyltransferase</keyword>
<evidence type="ECO:0000256" key="2">
    <source>
        <dbReference type="ARBA" id="ARBA00022679"/>
    </source>
</evidence>
<dbReference type="InterPro" id="IPR029063">
    <property type="entry name" value="SAM-dependent_MTases_sf"/>
</dbReference>
<dbReference type="Gene3D" id="3.40.50.150">
    <property type="entry name" value="Vaccinia Virus protein VP39"/>
    <property type="match status" value="1"/>
</dbReference>
<dbReference type="RefSeq" id="WP_220682645.1">
    <property type="nucleotide sequence ID" value="NZ_CP037968.1"/>
</dbReference>
<dbReference type="Pfam" id="PF13649">
    <property type="entry name" value="Methyltransf_25"/>
    <property type="match status" value="1"/>
</dbReference>